<feature type="compositionally biased region" description="Polar residues" evidence="8">
    <location>
        <begin position="425"/>
        <end position="441"/>
    </location>
</feature>
<dbReference type="Pfam" id="PF15679">
    <property type="entry name" value="DUF4665"/>
    <property type="match status" value="1"/>
</dbReference>
<evidence type="ECO:0000256" key="4">
    <source>
        <dbReference type="ARBA" id="ARBA00022679"/>
    </source>
</evidence>
<dbReference type="Pfam" id="PF02475">
    <property type="entry name" value="TRM5-TYW2_MTfase"/>
    <property type="match status" value="1"/>
</dbReference>
<keyword evidence="4 10" id="KW-0808">Transferase</keyword>
<dbReference type="InterPro" id="IPR030382">
    <property type="entry name" value="MeTrfase_TRM5/TYW2"/>
</dbReference>
<evidence type="ECO:0000313" key="10">
    <source>
        <dbReference type="EMBL" id="KZC11320.1"/>
    </source>
</evidence>
<keyword evidence="6" id="KW-0819">tRNA processing</keyword>
<dbReference type="InterPro" id="IPR031389">
    <property type="entry name" value="RBIS"/>
</dbReference>
<organism evidence="10 11">
    <name type="scientific">Dufourea novaeangliae</name>
    <name type="common">Sweat bee</name>
    <dbReference type="NCBI Taxonomy" id="178035"/>
    <lineage>
        <taxon>Eukaryota</taxon>
        <taxon>Metazoa</taxon>
        <taxon>Ecdysozoa</taxon>
        <taxon>Arthropoda</taxon>
        <taxon>Hexapoda</taxon>
        <taxon>Insecta</taxon>
        <taxon>Pterygota</taxon>
        <taxon>Neoptera</taxon>
        <taxon>Endopterygota</taxon>
        <taxon>Hymenoptera</taxon>
        <taxon>Apocrita</taxon>
        <taxon>Aculeata</taxon>
        <taxon>Apoidea</taxon>
        <taxon>Anthophila</taxon>
        <taxon>Halictidae</taxon>
        <taxon>Rophitinae</taxon>
        <taxon>Dufourea</taxon>
    </lineage>
</organism>
<evidence type="ECO:0000256" key="2">
    <source>
        <dbReference type="ARBA" id="ARBA00022490"/>
    </source>
</evidence>
<dbReference type="GO" id="GO:0002939">
    <property type="term" value="P:tRNA N1-guanine methylation"/>
    <property type="evidence" value="ECO:0007669"/>
    <property type="project" value="TreeGrafter"/>
</dbReference>
<evidence type="ECO:0000256" key="3">
    <source>
        <dbReference type="ARBA" id="ARBA00022603"/>
    </source>
</evidence>
<evidence type="ECO:0000259" key="9">
    <source>
        <dbReference type="PROSITE" id="PS51684"/>
    </source>
</evidence>
<keyword evidence="5" id="KW-0949">S-adenosyl-L-methionine</keyword>
<feature type="region of interest" description="Disordered" evidence="8">
    <location>
        <begin position="400"/>
        <end position="441"/>
    </location>
</feature>
<dbReference type="EMBL" id="KQ434908">
    <property type="protein sequence ID" value="KZC11320.1"/>
    <property type="molecule type" value="Genomic_DNA"/>
</dbReference>
<accession>A0A154PJF0</accession>
<dbReference type="GO" id="GO:0042254">
    <property type="term" value="P:ribosome biogenesis"/>
    <property type="evidence" value="ECO:0007669"/>
    <property type="project" value="InterPro"/>
</dbReference>
<evidence type="ECO:0000256" key="5">
    <source>
        <dbReference type="ARBA" id="ARBA00022691"/>
    </source>
</evidence>
<dbReference type="AlphaFoldDB" id="A0A154PJF0"/>
<evidence type="ECO:0000313" key="11">
    <source>
        <dbReference type="Proteomes" id="UP000076502"/>
    </source>
</evidence>
<dbReference type="Gene3D" id="3.30.300.110">
    <property type="entry name" value="Met-10+ protein-like domains"/>
    <property type="match status" value="1"/>
</dbReference>
<dbReference type="PROSITE" id="PS51684">
    <property type="entry name" value="SAM_MT_TRM5_TYW2"/>
    <property type="match status" value="1"/>
</dbReference>
<dbReference type="GO" id="GO:0005759">
    <property type="term" value="C:mitochondrial matrix"/>
    <property type="evidence" value="ECO:0007669"/>
    <property type="project" value="TreeGrafter"/>
</dbReference>
<dbReference type="PANTHER" id="PTHR23245:SF36">
    <property type="entry name" value="TRNA (GUANINE(37)-N1)-METHYLTRANSFERASE"/>
    <property type="match status" value="1"/>
</dbReference>
<comment type="similarity">
    <text evidence="1">Belongs to the class I-like SAM-binding methyltransferase superfamily. TRM5/TYW2 family.</text>
</comment>
<evidence type="ECO:0000256" key="7">
    <source>
        <dbReference type="ARBA" id="ARBA00047783"/>
    </source>
</evidence>
<feature type="domain" description="SAM-dependent methyltransferase TRM5/TYW2-type" evidence="9">
    <location>
        <begin position="188"/>
        <end position="357"/>
    </location>
</feature>
<keyword evidence="11" id="KW-1185">Reference proteome</keyword>
<dbReference type="FunFam" id="3.30.300.110:FF:000001">
    <property type="entry name" value="tRNA (guanine(37)-N1)-methyltransferase"/>
    <property type="match status" value="1"/>
</dbReference>
<evidence type="ECO:0000256" key="8">
    <source>
        <dbReference type="SAM" id="MobiDB-lite"/>
    </source>
</evidence>
<evidence type="ECO:0000256" key="1">
    <source>
        <dbReference type="ARBA" id="ARBA00009775"/>
    </source>
</evidence>
<name>A0A154PJF0_DUFNO</name>
<sequence length="441" mass="50467">MTSLLVPPESVRGMTCLDRSAFTTTVKLPFLRFHDVKVSKVRPVLKKYLLKIRNFKGFQTTDNKITAYLNPNLIQKFEDFSENDREQLSGLYEQFGITDLNVNYDNWHTNDLLKAILPEGIEVPTSYSLIGHIVHLNLRDMHLPYKTIIGQVFLDTLPVAKTVVNKMNTIDTTFRHFTMEILAVRNFMPAALKGVKVFANDLNPESYKWLKKNFVINKIKSNYQSFNMDGREFLRTVVKDDILSRRVNNEVGSEHIVMNLPSLAVEFMDVFYECFNEDEVKKMCSQPPIIHLYCFVKANKGEDACRLGQLLVEEKLGCNLQESLVDLHNKIMGKNKGPQKNQKSKNVFKVATVRSVKLKAKAQKVVSNLKNLDLKGKKGSKGNKDKTAQIDQQLLELRKEMHQSKSKMKVQNTKPEEKKKVPNRTPVQTDAATSLVGQMQI</sequence>
<comment type="catalytic activity">
    <reaction evidence="7">
        <text>guanosine(37) in tRNA + S-adenosyl-L-methionine = N(1)-methylguanosine(37) in tRNA + S-adenosyl-L-homocysteine + H(+)</text>
        <dbReference type="Rhea" id="RHEA:36899"/>
        <dbReference type="Rhea" id="RHEA-COMP:10145"/>
        <dbReference type="Rhea" id="RHEA-COMP:10147"/>
        <dbReference type="ChEBI" id="CHEBI:15378"/>
        <dbReference type="ChEBI" id="CHEBI:57856"/>
        <dbReference type="ChEBI" id="CHEBI:59789"/>
        <dbReference type="ChEBI" id="CHEBI:73542"/>
        <dbReference type="ChEBI" id="CHEBI:74269"/>
        <dbReference type="EC" id="2.1.1.228"/>
    </reaction>
</comment>
<dbReference type="PANTHER" id="PTHR23245">
    <property type="entry name" value="TRNA METHYLTRANSFERASE"/>
    <property type="match status" value="1"/>
</dbReference>
<dbReference type="GO" id="GO:0052906">
    <property type="term" value="F:tRNA (guanine(37)-N1)-methyltransferase activity"/>
    <property type="evidence" value="ECO:0007669"/>
    <property type="project" value="UniProtKB-EC"/>
</dbReference>
<dbReference type="InterPro" id="IPR056743">
    <property type="entry name" value="TRM5-TYW2-like_MTfase"/>
</dbReference>
<gene>
    <name evidence="10" type="ORF">WN55_02555</name>
</gene>
<reference evidence="10 11" key="1">
    <citation type="submission" date="2015-07" db="EMBL/GenBank/DDBJ databases">
        <title>The genome of Dufourea novaeangliae.</title>
        <authorList>
            <person name="Pan H."/>
            <person name="Kapheim K."/>
        </authorList>
    </citation>
    <scope>NUCLEOTIDE SEQUENCE [LARGE SCALE GENOMIC DNA]</scope>
    <source>
        <strain evidence="10">0120121106</strain>
        <tissue evidence="10">Whole body</tissue>
    </source>
</reference>
<dbReference type="SUPFAM" id="SSF53335">
    <property type="entry name" value="S-adenosyl-L-methionine-dependent methyltransferases"/>
    <property type="match status" value="1"/>
</dbReference>
<keyword evidence="3 10" id="KW-0489">Methyltransferase</keyword>
<protein>
    <submittedName>
        <fullName evidence="10">tRNA (Guanine(37)-N1)-methyltransferase</fullName>
    </submittedName>
</protein>
<dbReference type="InterPro" id="IPR029063">
    <property type="entry name" value="SAM-dependent_MTases_sf"/>
</dbReference>
<dbReference type="GO" id="GO:0070901">
    <property type="term" value="P:mitochondrial tRNA methylation"/>
    <property type="evidence" value="ECO:0007669"/>
    <property type="project" value="TreeGrafter"/>
</dbReference>
<evidence type="ECO:0000256" key="6">
    <source>
        <dbReference type="ARBA" id="ARBA00022694"/>
    </source>
</evidence>
<dbReference type="Pfam" id="PF25133">
    <property type="entry name" value="TYW2_N_2"/>
    <property type="match status" value="1"/>
</dbReference>
<dbReference type="InterPro" id="IPR056744">
    <property type="entry name" value="TRM5/TYW2-like_N"/>
</dbReference>
<dbReference type="Proteomes" id="UP000076502">
    <property type="component" value="Unassembled WGS sequence"/>
</dbReference>
<dbReference type="STRING" id="178035.A0A154PJF0"/>
<proteinExistence type="inferred from homology"/>
<keyword evidence="2" id="KW-0963">Cytoplasm</keyword>
<dbReference type="Gene3D" id="3.40.50.150">
    <property type="entry name" value="Vaccinia Virus protein VP39"/>
    <property type="match status" value="1"/>
</dbReference>